<feature type="chain" id="PRO_5034053456" evidence="10">
    <location>
        <begin position="33"/>
        <end position="224"/>
    </location>
</feature>
<reference evidence="12 13" key="1">
    <citation type="submission" date="2019-09" db="EMBL/GenBank/DDBJ databases">
        <authorList>
            <consortium name="DOE Joint Genome Institute"/>
            <person name="Mondo S.J."/>
            <person name="Navarro-Mendoza M.I."/>
            <person name="Perez-Arques C."/>
            <person name="Panchal S."/>
            <person name="Nicolas F.E."/>
            <person name="Ganguly P."/>
            <person name="Pangilinan J."/>
            <person name="Grigoriev I."/>
            <person name="Heitman J."/>
            <person name="Sanya K."/>
            <person name="Garre V."/>
        </authorList>
    </citation>
    <scope>NUCLEOTIDE SEQUENCE [LARGE SCALE GENOMIC DNA]</scope>
    <source>
        <strain evidence="12 13">MU402</strain>
    </source>
</reference>
<evidence type="ECO:0000256" key="7">
    <source>
        <dbReference type="ARBA" id="ARBA00037847"/>
    </source>
</evidence>
<evidence type="ECO:0000259" key="11">
    <source>
        <dbReference type="PROSITE" id="PS50866"/>
    </source>
</evidence>
<evidence type="ECO:0000256" key="9">
    <source>
        <dbReference type="SAM" id="Phobius"/>
    </source>
</evidence>
<sequence length="224" mass="24815">MARLSSATTAMAFATALSFILALSLLPCAVQATALTYKVGSKEKACFYVWNDKPGKKVGFYFAVQQGGAFDIDFDILDPKGESVLKGQEEKQGDYVFSAGLVGEYSFCFSNTMSTWADKLLDFEISIENEQAFAHHQASSDNENKPAKATDMEESLSRIASSVTKITRKQKYLRTRENRNFATVTSTESRIFWFASLESCAIVAMACVQVYVVKRFFSVKRGGV</sequence>
<name>A0A8H4BTG2_MUCCL</name>
<evidence type="ECO:0000256" key="4">
    <source>
        <dbReference type="ARBA" id="ARBA00022729"/>
    </source>
</evidence>
<feature type="signal peptide" evidence="10">
    <location>
        <begin position="1"/>
        <end position="32"/>
    </location>
</feature>
<dbReference type="InterPro" id="IPR009038">
    <property type="entry name" value="GOLD_dom"/>
</dbReference>
<evidence type="ECO:0000256" key="10">
    <source>
        <dbReference type="SAM" id="SignalP"/>
    </source>
</evidence>
<proteinExistence type="inferred from homology"/>
<dbReference type="Proteomes" id="UP000469890">
    <property type="component" value="Unassembled WGS sequence"/>
</dbReference>
<gene>
    <name evidence="12" type="ORF">FB192DRAFT_1354084</name>
</gene>
<protein>
    <submittedName>
        <fullName evidence="12">Emp24/gp25L/p24 family/GOLD-domain-containing protein</fullName>
    </submittedName>
</protein>
<dbReference type="EMBL" id="JAAECE010000001">
    <property type="protein sequence ID" value="KAF1807127.1"/>
    <property type="molecule type" value="Genomic_DNA"/>
</dbReference>
<dbReference type="GO" id="GO:0016020">
    <property type="term" value="C:membrane"/>
    <property type="evidence" value="ECO:0007669"/>
    <property type="project" value="UniProtKB-SubCell"/>
</dbReference>
<dbReference type="PROSITE" id="PS50866">
    <property type="entry name" value="GOLD"/>
    <property type="match status" value="1"/>
</dbReference>
<evidence type="ECO:0000256" key="6">
    <source>
        <dbReference type="ARBA" id="ARBA00023136"/>
    </source>
</evidence>
<dbReference type="SUPFAM" id="SSF101576">
    <property type="entry name" value="Supernatant protein factor (SPF), C-terminal domain"/>
    <property type="match status" value="1"/>
</dbReference>
<dbReference type="InterPro" id="IPR015720">
    <property type="entry name" value="Emp24-like"/>
</dbReference>
<evidence type="ECO:0000256" key="8">
    <source>
        <dbReference type="RuleBase" id="RU003827"/>
    </source>
</evidence>
<dbReference type="SMART" id="SM01190">
    <property type="entry name" value="EMP24_GP25L"/>
    <property type="match status" value="1"/>
</dbReference>
<dbReference type="AlphaFoldDB" id="A0A8H4BTG2"/>
<dbReference type="PANTHER" id="PTHR22811">
    <property type="entry name" value="TRANSMEMBRANE EMP24 DOMAIN-CONTAINING PROTEIN"/>
    <property type="match status" value="1"/>
</dbReference>
<dbReference type="Pfam" id="PF01105">
    <property type="entry name" value="EMP24_GP25L"/>
    <property type="match status" value="1"/>
</dbReference>
<evidence type="ECO:0000256" key="1">
    <source>
        <dbReference type="ARBA" id="ARBA00004479"/>
    </source>
</evidence>
<evidence type="ECO:0000256" key="3">
    <source>
        <dbReference type="ARBA" id="ARBA00022692"/>
    </source>
</evidence>
<evidence type="ECO:0000256" key="2">
    <source>
        <dbReference type="ARBA" id="ARBA00007104"/>
    </source>
</evidence>
<dbReference type="GO" id="GO:0012505">
    <property type="term" value="C:endomembrane system"/>
    <property type="evidence" value="ECO:0007669"/>
    <property type="project" value="UniProtKB-SubCell"/>
</dbReference>
<comment type="similarity">
    <text evidence="2 8">Belongs to the EMP24/GP25L family.</text>
</comment>
<comment type="subcellular location">
    <subcellularLocation>
        <location evidence="7">Endomembrane system</location>
        <topology evidence="7">Single-pass membrane protein</topology>
    </subcellularLocation>
    <subcellularLocation>
        <location evidence="1 8">Membrane</location>
        <topology evidence="1 8">Single-pass type I membrane protein</topology>
    </subcellularLocation>
</comment>
<evidence type="ECO:0000256" key="5">
    <source>
        <dbReference type="ARBA" id="ARBA00022989"/>
    </source>
</evidence>
<dbReference type="InterPro" id="IPR036598">
    <property type="entry name" value="GOLD_dom_sf"/>
</dbReference>
<evidence type="ECO:0000313" key="12">
    <source>
        <dbReference type="EMBL" id="KAF1807127.1"/>
    </source>
</evidence>
<feature type="domain" description="GOLD" evidence="11">
    <location>
        <begin position="44"/>
        <end position="127"/>
    </location>
</feature>
<keyword evidence="5 9" id="KW-1133">Transmembrane helix</keyword>
<keyword evidence="3 8" id="KW-0812">Transmembrane</keyword>
<keyword evidence="4 10" id="KW-0732">Signal</keyword>
<keyword evidence="6 9" id="KW-0472">Membrane</keyword>
<evidence type="ECO:0000313" key="13">
    <source>
        <dbReference type="Proteomes" id="UP000469890"/>
    </source>
</evidence>
<organism evidence="12 13">
    <name type="scientific">Mucor circinelloides f. lusitanicus</name>
    <name type="common">Mucor racemosus var. lusitanicus</name>
    <dbReference type="NCBI Taxonomy" id="29924"/>
    <lineage>
        <taxon>Eukaryota</taxon>
        <taxon>Fungi</taxon>
        <taxon>Fungi incertae sedis</taxon>
        <taxon>Mucoromycota</taxon>
        <taxon>Mucoromycotina</taxon>
        <taxon>Mucoromycetes</taxon>
        <taxon>Mucorales</taxon>
        <taxon>Mucorineae</taxon>
        <taxon>Mucoraceae</taxon>
        <taxon>Mucor</taxon>
    </lineage>
</organism>
<comment type="caution">
    <text evidence="12">The sequence shown here is derived from an EMBL/GenBank/DDBJ whole genome shotgun (WGS) entry which is preliminary data.</text>
</comment>
<feature type="transmembrane region" description="Helical" evidence="9">
    <location>
        <begin position="191"/>
        <end position="213"/>
    </location>
</feature>
<accession>A0A8H4BTG2</accession>